<evidence type="ECO:0000256" key="7">
    <source>
        <dbReference type="ARBA" id="ARBA00023125"/>
    </source>
</evidence>
<dbReference type="Pfam" id="PF00847">
    <property type="entry name" value="AP2"/>
    <property type="match status" value="1"/>
</dbReference>
<evidence type="ECO:0000313" key="14">
    <source>
        <dbReference type="Proteomes" id="UP000224567"/>
    </source>
</evidence>
<evidence type="ECO:0000256" key="3">
    <source>
        <dbReference type="ARBA" id="ARBA00022670"/>
    </source>
</evidence>
<dbReference type="PANTHER" id="PTHR31470">
    <property type="entry name" value="CYSTEINE PROTEINASES SUPERFAMILY PROTEIN-RELATED-RELATED"/>
    <property type="match status" value="1"/>
</dbReference>
<keyword evidence="10" id="KW-0539">Nucleus</keyword>
<evidence type="ECO:0000256" key="9">
    <source>
        <dbReference type="ARBA" id="ARBA00023163"/>
    </source>
</evidence>
<evidence type="ECO:0000313" key="13">
    <source>
        <dbReference type="EMBL" id="PHT52533.1"/>
    </source>
</evidence>
<keyword evidence="4" id="KW-0378">Hydrolase</keyword>
<dbReference type="PROSITE" id="PS51032">
    <property type="entry name" value="AP2_ERF"/>
    <property type="match status" value="1"/>
</dbReference>
<accession>A0A2G2X4Z9</accession>
<dbReference type="GO" id="GO:0003700">
    <property type="term" value="F:DNA-binding transcription factor activity"/>
    <property type="evidence" value="ECO:0007669"/>
    <property type="project" value="InterPro"/>
</dbReference>
<evidence type="ECO:0000256" key="5">
    <source>
        <dbReference type="ARBA" id="ARBA00022821"/>
    </source>
</evidence>
<dbReference type="FunFam" id="3.30.730.10:FF:000001">
    <property type="entry name" value="Ethylene-responsive transcription factor 2"/>
    <property type="match status" value="1"/>
</dbReference>
<dbReference type="InterPro" id="IPR038765">
    <property type="entry name" value="Papain-like_cys_pep_sf"/>
</dbReference>
<dbReference type="PRINTS" id="PR00367">
    <property type="entry name" value="ETHRSPELEMNT"/>
</dbReference>
<dbReference type="CDD" id="cd00018">
    <property type="entry name" value="AP2"/>
    <property type="match status" value="1"/>
</dbReference>
<dbReference type="PANTHER" id="PTHR31470:SF46">
    <property type="entry name" value="ULP1 PROTEASE FAMILY, C-TERMINAL CATALYTIC DOMAIN CONTAINING PROTEIN"/>
    <property type="match status" value="1"/>
</dbReference>
<name>A0A2G2X4Z9_CAPBA</name>
<dbReference type="Gene3D" id="3.40.395.10">
    <property type="entry name" value="Adenoviral Proteinase, Chain A"/>
    <property type="match status" value="1"/>
</dbReference>
<evidence type="ECO:0000256" key="8">
    <source>
        <dbReference type="ARBA" id="ARBA00023159"/>
    </source>
</evidence>
<evidence type="ECO:0000256" key="2">
    <source>
        <dbReference type="ARBA" id="ARBA00005234"/>
    </source>
</evidence>
<dbReference type="GO" id="GO:0003677">
    <property type="term" value="F:DNA binding"/>
    <property type="evidence" value="ECO:0007669"/>
    <property type="project" value="UniProtKB-KW"/>
</dbReference>
<keyword evidence="6" id="KW-0805">Transcription regulation</keyword>
<feature type="region of interest" description="Disordered" evidence="11">
    <location>
        <begin position="341"/>
        <end position="361"/>
    </location>
</feature>
<dbReference type="STRING" id="33114.A0A2G2X4Z9"/>
<dbReference type="SUPFAM" id="SSF54001">
    <property type="entry name" value="Cysteine proteinases"/>
    <property type="match status" value="1"/>
</dbReference>
<feature type="compositionally biased region" description="Low complexity" evidence="11">
    <location>
        <begin position="115"/>
        <end position="143"/>
    </location>
</feature>
<keyword evidence="8" id="KW-0010">Activator</keyword>
<dbReference type="InterPro" id="IPR036955">
    <property type="entry name" value="AP2/ERF_dom_sf"/>
</dbReference>
<keyword evidence="14" id="KW-1185">Reference proteome</keyword>
<comment type="similarity">
    <text evidence="2">Belongs to the peptidase C48 family.</text>
</comment>
<dbReference type="Proteomes" id="UP000224567">
    <property type="component" value="Unassembled WGS sequence"/>
</dbReference>
<dbReference type="InterPro" id="IPR016177">
    <property type="entry name" value="DNA-bd_dom_sf"/>
</dbReference>
<keyword evidence="9" id="KW-0804">Transcription</keyword>
<feature type="region of interest" description="Disordered" evidence="11">
    <location>
        <begin position="211"/>
        <end position="234"/>
    </location>
</feature>
<proteinExistence type="inferred from homology"/>
<keyword evidence="7" id="KW-0238">DNA-binding</keyword>
<keyword evidence="5" id="KW-0611">Plant defense</keyword>
<gene>
    <name evidence="13" type="ORF">CQW23_06995</name>
</gene>
<reference evidence="13 14" key="1">
    <citation type="journal article" date="2017" name="Genome Biol.">
        <title>New reference genome sequences of hot pepper reveal the massive evolution of plant disease-resistance genes by retroduplication.</title>
        <authorList>
            <person name="Kim S."/>
            <person name="Park J."/>
            <person name="Yeom S.I."/>
            <person name="Kim Y.M."/>
            <person name="Seo E."/>
            <person name="Kim K.T."/>
            <person name="Kim M.S."/>
            <person name="Lee J.M."/>
            <person name="Cheong K."/>
            <person name="Shin H.S."/>
            <person name="Kim S.B."/>
            <person name="Han K."/>
            <person name="Lee J."/>
            <person name="Park M."/>
            <person name="Lee H.A."/>
            <person name="Lee H.Y."/>
            <person name="Lee Y."/>
            <person name="Oh S."/>
            <person name="Lee J.H."/>
            <person name="Choi E."/>
            <person name="Choi E."/>
            <person name="Lee S.E."/>
            <person name="Jeon J."/>
            <person name="Kim H."/>
            <person name="Choi G."/>
            <person name="Song H."/>
            <person name="Lee J."/>
            <person name="Lee S.C."/>
            <person name="Kwon J.K."/>
            <person name="Lee H.Y."/>
            <person name="Koo N."/>
            <person name="Hong Y."/>
            <person name="Kim R.W."/>
            <person name="Kang W.H."/>
            <person name="Huh J.H."/>
            <person name="Kang B.C."/>
            <person name="Yang T.J."/>
            <person name="Lee Y.H."/>
            <person name="Bennetzen J.L."/>
            <person name="Choi D."/>
        </authorList>
    </citation>
    <scope>NUCLEOTIDE SEQUENCE [LARGE SCALE GENOMIC DNA]</scope>
    <source>
        <strain evidence="14">cv. PBC81</strain>
    </source>
</reference>
<feature type="compositionally biased region" description="Polar residues" evidence="11">
    <location>
        <begin position="211"/>
        <end position="222"/>
    </location>
</feature>
<dbReference type="SMART" id="SM00380">
    <property type="entry name" value="AP2"/>
    <property type="match status" value="1"/>
</dbReference>
<dbReference type="GO" id="GO:0006508">
    <property type="term" value="P:proteolysis"/>
    <property type="evidence" value="ECO:0007669"/>
    <property type="project" value="UniProtKB-KW"/>
</dbReference>
<reference evidence="14" key="2">
    <citation type="journal article" date="2017" name="J. Anim. Genet.">
        <title>Multiple reference genome sequences of hot pepper reveal the massive evolution of plant disease resistance genes by retroduplication.</title>
        <authorList>
            <person name="Kim S."/>
            <person name="Park J."/>
            <person name="Yeom S.-I."/>
            <person name="Kim Y.-M."/>
            <person name="Seo E."/>
            <person name="Kim K.-T."/>
            <person name="Kim M.-S."/>
            <person name="Lee J.M."/>
            <person name="Cheong K."/>
            <person name="Shin H.-S."/>
            <person name="Kim S.-B."/>
            <person name="Han K."/>
            <person name="Lee J."/>
            <person name="Park M."/>
            <person name="Lee H.-A."/>
            <person name="Lee H.-Y."/>
            <person name="Lee Y."/>
            <person name="Oh S."/>
            <person name="Lee J.H."/>
            <person name="Choi E."/>
            <person name="Choi E."/>
            <person name="Lee S.E."/>
            <person name="Jeon J."/>
            <person name="Kim H."/>
            <person name="Choi G."/>
            <person name="Song H."/>
            <person name="Lee J."/>
            <person name="Lee S.-C."/>
            <person name="Kwon J.-K."/>
            <person name="Lee H.-Y."/>
            <person name="Koo N."/>
            <person name="Hong Y."/>
            <person name="Kim R.W."/>
            <person name="Kang W.-H."/>
            <person name="Huh J.H."/>
            <person name="Kang B.-C."/>
            <person name="Yang T.-J."/>
            <person name="Lee Y.-H."/>
            <person name="Bennetzen J.L."/>
            <person name="Choi D."/>
        </authorList>
    </citation>
    <scope>NUCLEOTIDE SEQUENCE [LARGE SCALE GENOMIC DNA]</scope>
    <source>
        <strain evidence="14">cv. PBC81</strain>
    </source>
</reference>
<dbReference type="AlphaFoldDB" id="A0A2G2X4Z9"/>
<dbReference type="Gene3D" id="3.30.730.10">
    <property type="entry name" value="AP2/ERF domain"/>
    <property type="match status" value="1"/>
</dbReference>
<evidence type="ECO:0000256" key="11">
    <source>
        <dbReference type="SAM" id="MobiDB-lite"/>
    </source>
</evidence>
<evidence type="ECO:0000259" key="12">
    <source>
        <dbReference type="PROSITE" id="PS51032"/>
    </source>
</evidence>
<feature type="domain" description="AP2/ERF" evidence="12">
    <location>
        <begin position="53"/>
        <end position="110"/>
    </location>
</feature>
<feature type="region of interest" description="Disordered" evidence="11">
    <location>
        <begin position="111"/>
        <end position="143"/>
    </location>
</feature>
<dbReference type="Pfam" id="PF02902">
    <property type="entry name" value="Peptidase_C48"/>
    <property type="match status" value="1"/>
</dbReference>
<dbReference type="GO" id="GO:0008234">
    <property type="term" value="F:cysteine-type peptidase activity"/>
    <property type="evidence" value="ECO:0007669"/>
    <property type="project" value="InterPro"/>
</dbReference>
<evidence type="ECO:0000256" key="4">
    <source>
        <dbReference type="ARBA" id="ARBA00022801"/>
    </source>
</evidence>
<dbReference type="SUPFAM" id="SSF54171">
    <property type="entry name" value="DNA-binding domain"/>
    <property type="match status" value="1"/>
</dbReference>
<feature type="region of interest" description="Disordered" evidence="11">
    <location>
        <begin position="1"/>
        <end position="55"/>
    </location>
</feature>
<dbReference type="EMBL" id="MLFT02000003">
    <property type="protein sequence ID" value="PHT52533.1"/>
    <property type="molecule type" value="Genomic_DNA"/>
</dbReference>
<dbReference type="InterPro" id="IPR003653">
    <property type="entry name" value="Peptidase_C48_C"/>
</dbReference>
<dbReference type="OrthoDB" id="1938645at2759"/>
<evidence type="ECO:0000256" key="1">
    <source>
        <dbReference type="ARBA" id="ARBA00004123"/>
    </source>
</evidence>
<organism evidence="13 14">
    <name type="scientific">Capsicum baccatum</name>
    <name type="common">Peruvian pepper</name>
    <dbReference type="NCBI Taxonomy" id="33114"/>
    <lineage>
        <taxon>Eukaryota</taxon>
        <taxon>Viridiplantae</taxon>
        <taxon>Streptophyta</taxon>
        <taxon>Embryophyta</taxon>
        <taxon>Tracheophyta</taxon>
        <taxon>Spermatophyta</taxon>
        <taxon>Magnoliopsida</taxon>
        <taxon>eudicotyledons</taxon>
        <taxon>Gunneridae</taxon>
        <taxon>Pentapetalae</taxon>
        <taxon>asterids</taxon>
        <taxon>lamiids</taxon>
        <taxon>Solanales</taxon>
        <taxon>Solanaceae</taxon>
        <taxon>Solanoideae</taxon>
        <taxon>Capsiceae</taxon>
        <taxon>Capsicum</taxon>
    </lineage>
</organism>
<dbReference type="GO" id="GO:0006952">
    <property type="term" value="P:defense response"/>
    <property type="evidence" value="ECO:0007669"/>
    <property type="project" value="UniProtKB-KW"/>
</dbReference>
<feature type="compositionally biased region" description="Polar residues" evidence="11">
    <location>
        <begin position="28"/>
        <end position="38"/>
    </location>
</feature>
<feature type="compositionally biased region" description="Low complexity" evidence="11">
    <location>
        <begin position="223"/>
        <end position="234"/>
    </location>
</feature>
<protein>
    <recommendedName>
        <fullName evidence="12">AP2/ERF domain-containing protein</fullName>
    </recommendedName>
</protein>
<evidence type="ECO:0000256" key="6">
    <source>
        <dbReference type="ARBA" id="ARBA00023015"/>
    </source>
</evidence>
<sequence length="808" mass="90239">MNGTSAGPHHPHPTQDFNPINQEEKTITAVNDDTSTSNKRGKGKGGPDNNKFKFRGVRQRSWGKWVAEIREPRKRTRRWLGTFATAEDAARAYDRAAIILYGSRAQLNLQPSGVTTSSASSSTSSRRSSSSSTTQTLRPLLPRPSGFDFSFSSSAHIPPISPSTNVLAGGNYVPYEFYPAVQYADMAQNPQQYVPCGDDVYNESATTKAWTVCSDSNPNPGHQQQADNNQQYQPQQQQNCLYDEINTLVGSVGPSLSLCSTQMVNAAPVVSDPVAAVGCPGYPVLWPNGDDNYPPADIWDYDNMAPKIKEIESSPSKGTSAAAQLHPLLYKLTLQALSQSGAEDNDYGEEESFKRDDPNANSSSVEELVKTFSIDRYPAWAFEAIPYLRQQVNYQKEVSCPRILRWLSGKTDKNTKFLDLFNPPKEAIVHSWLVLTNRELKMPFFLTLRSVQTLSDPKVIDGIKIELFGATTITRKIILEGGANDAPLIVFETTSHYDYDNNGCTDFSSDFAASSECSSCKCRDCKEKHDGVINSINALTASVKETTSKRGVIPSKRISYPDTPLEIKAAKRRRKDTSKASSIIIKRQDCNASVFVDVTATAEEHNMTFDNPSTASKDKEKVELFSLGERRNYPFERYCQQQREVSQKEECLINIIKSFSIPASLPWYLVDEVYIPINCGDEFHWVLAVIVLKERCIQVYDSMSRRRRSEPSSEIQKLAKILPTYLNMSGFLDQNVCTDWSTIEAYRDKMDNPFDAQYVDGIAQQTIGSHKDWGPFIATYAEYLSDGLQVPNDGLDIGLLRKRYATLL</sequence>
<comment type="caution">
    <text evidence="13">The sequence shown here is derived from an EMBL/GenBank/DDBJ whole genome shotgun (WGS) entry which is preliminary data.</text>
</comment>
<evidence type="ECO:0000256" key="10">
    <source>
        <dbReference type="ARBA" id="ARBA00023242"/>
    </source>
</evidence>
<comment type="subcellular location">
    <subcellularLocation>
        <location evidence="1">Nucleus</location>
    </subcellularLocation>
</comment>
<dbReference type="GO" id="GO:0005634">
    <property type="term" value="C:nucleus"/>
    <property type="evidence" value="ECO:0007669"/>
    <property type="project" value="UniProtKB-SubCell"/>
</dbReference>
<dbReference type="InterPro" id="IPR001471">
    <property type="entry name" value="AP2/ERF_dom"/>
</dbReference>
<keyword evidence="3" id="KW-0645">Protease</keyword>